<dbReference type="Proteomes" id="UP001497457">
    <property type="component" value="Chromosome 35b"/>
</dbReference>
<evidence type="ECO:0000313" key="5">
    <source>
        <dbReference type="Proteomes" id="UP001497457"/>
    </source>
</evidence>
<evidence type="ECO:0000256" key="1">
    <source>
        <dbReference type="SAM" id="MobiDB-lite"/>
    </source>
</evidence>
<evidence type="ECO:0000313" key="4">
    <source>
        <dbReference type="EMBL" id="CAL5045461.1"/>
    </source>
</evidence>
<dbReference type="InterPro" id="IPR055802">
    <property type="entry name" value="DUF7378"/>
</dbReference>
<gene>
    <name evidence="4" type="ORF">URODEC1_LOCUS88854</name>
</gene>
<feature type="transmembrane region" description="Helical" evidence="2">
    <location>
        <begin position="44"/>
        <end position="63"/>
    </location>
</feature>
<dbReference type="EMBL" id="OZ075145">
    <property type="protein sequence ID" value="CAL5045461.1"/>
    <property type="molecule type" value="Genomic_DNA"/>
</dbReference>
<proteinExistence type="predicted"/>
<evidence type="ECO:0000256" key="2">
    <source>
        <dbReference type="SAM" id="Phobius"/>
    </source>
</evidence>
<reference evidence="4" key="1">
    <citation type="submission" date="2024-10" db="EMBL/GenBank/DDBJ databases">
        <authorList>
            <person name="Ryan C."/>
        </authorList>
    </citation>
    <scope>NUCLEOTIDE SEQUENCE [LARGE SCALE GENOMIC DNA]</scope>
</reference>
<keyword evidence="5" id="KW-1185">Reference proteome</keyword>
<feature type="transmembrane region" description="Helical" evidence="2">
    <location>
        <begin position="83"/>
        <end position="106"/>
    </location>
</feature>
<keyword evidence="2" id="KW-1133">Transmembrane helix</keyword>
<feature type="region of interest" description="Disordered" evidence="1">
    <location>
        <begin position="1"/>
        <end position="32"/>
    </location>
</feature>
<evidence type="ECO:0000259" key="3">
    <source>
        <dbReference type="Pfam" id="PF24095"/>
    </source>
</evidence>
<feature type="transmembrane region" description="Helical" evidence="2">
    <location>
        <begin position="146"/>
        <end position="171"/>
    </location>
</feature>
<dbReference type="AlphaFoldDB" id="A0ABC9DVS6"/>
<organism evidence="4 5">
    <name type="scientific">Urochloa decumbens</name>
    <dbReference type="NCBI Taxonomy" id="240449"/>
    <lineage>
        <taxon>Eukaryota</taxon>
        <taxon>Viridiplantae</taxon>
        <taxon>Streptophyta</taxon>
        <taxon>Embryophyta</taxon>
        <taxon>Tracheophyta</taxon>
        <taxon>Spermatophyta</taxon>
        <taxon>Magnoliopsida</taxon>
        <taxon>Liliopsida</taxon>
        <taxon>Poales</taxon>
        <taxon>Poaceae</taxon>
        <taxon>PACMAD clade</taxon>
        <taxon>Panicoideae</taxon>
        <taxon>Panicodae</taxon>
        <taxon>Paniceae</taxon>
        <taxon>Melinidinae</taxon>
        <taxon>Urochloa</taxon>
    </lineage>
</organism>
<feature type="domain" description="DUF7378" evidence="3">
    <location>
        <begin position="30"/>
        <end position="175"/>
    </location>
</feature>
<dbReference type="Pfam" id="PF24095">
    <property type="entry name" value="DUF7378"/>
    <property type="match status" value="1"/>
</dbReference>
<name>A0ABC9DVS6_9POAL</name>
<accession>A0ABC9DVS6</accession>
<protein>
    <recommendedName>
        <fullName evidence="3">DUF7378 domain-containing protein</fullName>
    </recommendedName>
</protein>
<feature type="transmembrane region" description="Helical" evidence="2">
    <location>
        <begin position="118"/>
        <end position="140"/>
    </location>
</feature>
<keyword evidence="2" id="KW-0472">Membrane</keyword>
<sequence length="207" mass="21557">MQGRPCSTKHPPLAAMEDRGASSATPPEPVTVGESMAHRSRCDIWTAAVVIEAALIAFFVGMASALKSETSPSFFSAAPWRLALWASFGVYMSLVFAVIFYVELFLPRTPVAVRTKLTDVGVCAIGVGALNVMVAVVLSVGAKDTRVLVCCTGVVAAFVVGLVAFWGWLVGRYGGCDDPAMTAAAPASRIGSSSGLAGQPHVARLPI</sequence>
<keyword evidence="2" id="KW-0812">Transmembrane</keyword>